<reference evidence="1" key="1">
    <citation type="submission" date="2022-12" db="EMBL/GenBank/DDBJ databases">
        <authorList>
            <person name="Krivoruchko A.V."/>
            <person name="Elkin A."/>
        </authorList>
    </citation>
    <scope>NUCLEOTIDE SEQUENCE</scope>
    <source>
        <strain evidence="1">IEGM 1391</strain>
    </source>
</reference>
<evidence type="ECO:0000313" key="2">
    <source>
        <dbReference type="Proteomes" id="UP001081071"/>
    </source>
</evidence>
<accession>A0ABT4MEJ9</accession>
<organism evidence="1 2">
    <name type="scientific">Rhodococcus ruber</name>
    <dbReference type="NCBI Taxonomy" id="1830"/>
    <lineage>
        <taxon>Bacteria</taxon>
        <taxon>Bacillati</taxon>
        <taxon>Actinomycetota</taxon>
        <taxon>Actinomycetes</taxon>
        <taxon>Mycobacteriales</taxon>
        <taxon>Nocardiaceae</taxon>
        <taxon>Rhodococcus</taxon>
    </lineage>
</organism>
<keyword evidence="2" id="KW-1185">Reference proteome</keyword>
<dbReference type="RefSeq" id="WP_269604744.1">
    <property type="nucleotide sequence ID" value="NZ_JAPWIJ010000005.1"/>
</dbReference>
<proteinExistence type="predicted"/>
<sequence>MSAFSPHAVIRKPDNLRVRSVPEWGCLLVYTPSTPNLHYLDAHSWLIFELCDGRERKQIFEDFVDNVPSDTPMDKAQSAFDDVVTTLLGNGVLETPQTAEAYSATA</sequence>
<protein>
    <recommendedName>
        <fullName evidence="3">PqqD family protein</fullName>
    </recommendedName>
</protein>
<evidence type="ECO:0008006" key="3">
    <source>
        <dbReference type="Google" id="ProtNLM"/>
    </source>
</evidence>
<name>A0ABT4MEJ9_9NOCA</name>
<comment type="caution">
    <text evidence="1">The sequence shown here is derived from an EMBL/GenBank/DDBJ whole genome shotgun (WGS) entry which is preliminary data.</text>
</comment>
<gene>
    <name evidence="1" type="ORF">O4220_12760</name>
</gene>
<dbReference type="Proteomes" id="UP001081071">
    <property type="component" value="Unassembled WGS sequence"/>
</dbReference>
<dbReference type="EMBL" id="JAPWIJ010000005">
    <property type="protein sequence ID" value="MCZ4519387.1"/>
    <property type="molecule type" value="Genomic_DNA"/>
</dbReference>
<evidence type="ECO:0000313" key="1">
    <source>
        <dbReference type="EMBL" id="MCZ4519387.1"/>
    </source>
</evidence>